<dbReference type="Proteomes" id="UP000261580">
    <property type="component" value="Unassembled WGS sequence"/>
</dbReference>
<name>A0A3Q4HZI9_NEOBR</name>
<sequence length="103" mass="11590">MLSVLLVFKRLVLKTTILIGNANCCLHLTCASCCEKTSNIQIHQDRLKSYYIQQPPSCSVTTVVFTTACGRRICSDTMRLWTQMSMAYLDGKSLKKESMFISA</sequence>
<dbReference type="GO" id="GO:0006955">
    <property type="term" value="P:immune response"/>
    <property type="evidence" value="ECO:0007669"/>
    <property type="project" value="InterPro"/>
</dbReference>
<proteinExistence type="predicted"/>
<accession>A0A3Q4HZI9</accession>
<dbReference type="Gene3D" id="2.40.50.40">
    <property type="match status" value="1"/>
</dbReference>
<feature type="domain" description="Chemokine interleukin-8-like" evidence="3">
    <location>
        <begin position="30"/>
        <end position="89"/>
    </location>
</feature>
<dbReference type="Ensembl" id="ENSNBRT00000028450.1">
    <property type="protein sequence ID" value="ENSNBRP00000027726.1"/>
    <property type="gene ID" value="ENSNBRG00000021143.1"/>
</dbReference>
<reference evidence="4" key="1">
    <citation type="submission" date="2025-08" db="UniProtKB">
        <authorList>
            <consortium name="Ensembl"/>
        </authorList>
    </citation>
    <scope>IDENTIFICATION</scope>
</reference>
<keyword evidence="1" id="KW-0202">Cytokine</keyword>
<feature type="signal peptide" evidence="2">
    <location>
        <begin position="1"/>
        <end position="22"/>
    </location>
</feature>
<dbReference type="SMART" id="SM00199">
    <property type="entry name" value="SCY"/>
    <property type="match status" value="1"/>
</dbReference>
<dbReference type="Pfam" id="PF00048">
    <property type="entry name" value="IL8"/>
    <property type="match status" value="1"/>
</dbReference>
<dbReference type="InterPro" id="IPR036048">
    <property type="entry name" value="Interleukin_8-like_sf"/>
</dbReference>
<feature type="chain" id="PRO_5018781859" description="Chemokine interleukin-8-like domain-containing protein" evidence="2">
    <location>
        <begin position="23"/>
        <end position="103"/>
    </location>
</feature>
<dbReference type="InterPro" id="IPR001811">
    <property type="entry name" value="Chemokine_IL8-like_dom"/>
</dbReference>
<evidence type="ECO:0000313" key="5">
    <source>
        <dbReference type="Proteomes" id="UP000261580"/>
    </source>
</evidence>
<dbReference type="GO" id="GO:0008009">
    <property type="term" value="F:chemokine activity"/>
    <property type="evidence" value="ECO:0007669"/>
    <property type="project" value="InterPro"/>
</dbReference>
<protein>
    <recommendedName>
        <fullName evidence="3">Chemokine interleukin-8-like domain-containing protein</fullName>
    </recommendedName>
</protein>
<reference evidence="4" key="2">
    <citation type="submission" date="2025-09" db="UniProtKB">
        <authorList>
            <consortium name="Ensembl"/>
        </authorList>
    </citation>
    <scope>IDENTIFICATION</scope>
</reference>
<dbReference type="AlphaFoldDB" id="A0A3Q4HZI9"/>
<evidence type="ECO:0000259" key="3">
    <source>
        <dbReference type="SMART" id="SM00199"/>
    </source>
</evidence>
<evidence type="ECO:0000313" key="4">
    <source>
        <dbReference type="Ensembl" id="ENSNBRP00000027726.1"/>
    </source>
</evidence>
<dbReference type="GO" id="GO:0005615">
    <property type="term" value="C:extracellular space"/>
    <property type="evidence" value="ECO:0007669"/>
    <property type="project" value="UniProtKB-KW"/>
</dbReference>
<organism evidence="4 5">
    <name type="scientific">Neolamprologus brichardi</name>
    <name type="common">Fairy cichlid</name>
    <name type="synonym">Lamprologus brichardi</name>
    <dbReference type="NCBI Taxonomy" id="32507"/>
    <lineage>
        <taxon>Eukaryota</taxon>
        <taxon>Metazoa</taxon>
        <taxon>Chordata</taxon>
        <taxon>Craniata</taxon>
        <taxon>Vertebrata</taxon>
        <taxon>Euteleostomi</taxon>
        <taxon>Actinopterygii</taxon>
        <taxon>Neopterygii</taxon>
        <taxon>Teleostei</taxon>
        <taxon>Neoteleostei</taxon>
        <taxon>Acanthomorphata</taxon>
        <taxon>Ovalentaria</taxon>
        <taxon>Cichlomorphae</taxon>
        <taxon>Cichliformes</taxon>
        <taxon>Cichlidae</taxon>
        <taxon>African cichlids</taxon>
        <taxon>Pseudocrenilabrinae</taxon>
        <taxon>Lamprologini</taxon>
        <taxon>Neolamprologus</taxon>
    </lineage>
</organism>
<evidence type="ECO:0000256" key="1">
    <source>
        <dbReference type="ARBA" id="ARBA00022514"/>
    </source>
</evidence>
<keyword evidence="5" id="KW-1185">Reference proteome</keyword>
<evidence type="ECO:0000256" key="2">
    <source>
        <dbReference type="SAM" id="SignalP"/>
    </source>
</evidence>
<keyword evidence="2" id="KW-0732">Signal</keyword>
<dbReference type="SUPFAM" id="SSF54117">
    <property type="entry name" value="Interleukin 8-like chemokines"/>
    <property type="match status" value="1"/>
</dbReference>